<keyword evidence="6" id="KW-0539">Nucleus</keyword>
<dbReference type="GO" id="GO:0003950">
    <property type="term" value="F:NAD+ poly-ADP-ribosyltransferase activity"/>
    <property type="evidence" value="ECO:0007669"/>
    <property type="project" value="UniProtKB-UniRule"/>
</dbReference>
<dbReference type="GO" id="GO:0005730">
    <property type="term" value="C:nucleolus"/>
    <property type="evidence" value="ECO:0007669"/>
    <property type="project" value="TreeGrafter"/>
</dbReference>
<dbReference type="GO" id="GO:1990404">
    <property type="term" value="F:NAD+-protein mono-ADP-ribosyltransferase activity"/>
    <property type="evidence" value="ECO:0007669"/>
    <property type="project" value="TreeGrafter"/>
</dbReference>
<dbReference type="SUPFAM" id="SSF56399">
    <property type="entry name" value="ADP-ribosylation"/>
    <property type="match status" value="1"/>
</dbReference>
<dbReference type="InterPro" id="IPR008893">
    <property type="entry name" value="WGR_domain"/>
</dbReference>
<dbReference type="Gene3D" id="1.20.142.10">
    <property type="entry name" value="Poly(ADP-ribose) polymerase, regulatory domain"/>
    <property type="match status" value="1"/>
</dbReference>
<feature type="domain" description="WGR" evidence="12">
    <location>
        <begin position="33"/>
        <end position="123"/>
    </location>
</feature>
<dbReference type="GO" id="GO:0070212">
    <property type="term" value="P:protein poly-ADP-ribosylation"/>
    <property type="evidence" value="ECO:0007669"/>
    <property type="project" value="TreeGrafter"/>
</dbReference>
<dbReference type="GO" id="GO:0016779">
    <property type="term" value="F:nucleotidyltransferase activity"/>
    <property type="evidence" value="ECO:0007669"/>
    <property type="project" value="UniProtKB-KW"/>
</dbReference>
<feature type="compositionally biased region" description="Acidic residues" evidence="9">
    <location>
        <begin position="1"/>
        <end position="14"/>
    </location>
</feature>
<keyword evidence="5 8" id="KW-0520">NAD</keyword>
<feature type="domain" description="PARP alpha-helical" evidence="11">
    <location>
        <begin position="154"/>
        <end position="272"/>
    </location>
</feature>
<dbReference type="InterPro" id="IPR036616">
    <property type="entry name" value="Poly(ADP-ribose)pol_reg_dom_sf"/>
</dbReference>
<gene>
    <name evidence="13" type="ORF">LAMO00422_LOCUS5481</name>
</gene>
<dbReference type="Gene3D" id="2.20.140.10">
    <property type="entry name" value="WGR domain"/>
    <property type="match status" value="1"/>
</dbReference>
<dbReference type="Gene3D" id="3.90.228.10">
    <property type="match status" value="1"/>
</dbReference>
<dbReference type="EC" id="2.4.2.-" evidence="8"/>
<evidence type="ECO:0000259" key="10">
    <source>
        <dbReference type="PROSITE" id="PS51059"/>
    </source>
</evidence>
<dbReference type="SUPFAM" id="SSF142921">
    <property type="entry name" value="WGR domain-like"/>
    <property type="match status" value="1"/>
</dbReference>
<dbReference type="AlphaFoldDB" id="A0A7S0D2V7"/>
<dbReference type="SMART" id="SM00773">
    <property type="entry name" value="WGR"/>
    <property type="match status" value="1"/>
</dbReference>
<dbReference type="InterPro" id="IPR036930">
    <property type="entry name" value="WGR_dom_sf"/>
</dbReference>
<dbReference type="GO" id="GO:0006302">
    <property type="term" value="P:double-strand break repair"/>
    <property type="evidence" value="ECO:0007669"/>
    <property type="project" value="TreeGrafter"/>
</dbReference>
<name>A0A7S0D2V7_9EUKA</name>
<evidence type="ECO:0000256" key="1">
    <source>
        <dbReference type="ARBA" id="ARBA00004123"/>
    </source>
</evidence>
<evidence type="ECO:0000256" key="7">
    <source>
        <dbReference type="ARBA" id="ARBA00024347"/>
    </source>
</evidence>
<dbReference type="InterPro" id="IPR012317">
    <property type="entry name" value="Poly(ADP-ribose)pol_cat_dom"/>
</dbReference>
<dbReference type="PROSITE" id="PS51060">
    <property type="entry name" value="PARP_ALPHA_HD"/>
    <property type="match status" value="1"/>
</dbReference>
<dbReference type="InterPro" id="IPR050800">
    <property type="entry name" value="ARTD/PARP"/>
</dbReference>
<organism evidence="13">
    <name type="scientific">Amorphochlora amoebiformis</name>
    <dbReference type="NCBI Taxonomy" id="1561963"/>
    <lineage>
        <taxon>Eukaryota</taxon>
        <taxon>Sar</taxon>
        <taxon>Rhizaria</taxon>
        <taxon>Cercozoa</taxon>
        <taxon>Chlorarachniophyceae</taxon>
        <taxon>Amorphochlora</taxon>
    </lineage>
</organism>
<sequence length="487" mass="55395">MEEEEKDEGEDDEEDKLHGRPTDRCYAAKFGTGHQVYKDYDCMLNQTNIANNNNKYYVIQILTNGSSYYVWNRWGRVGEDGAMRRFGPFGFDQAEKQFCKKFKDKTRNDWYDRANFKPKTGKYTLIKMQAQVKKSPAKKPAKKPVKKTTKPKVKSNLHKKVQDLIEYIYFEATGQLKKTLDCNITESGIETPLGVLSEAQVDKGFNSLKTAFDTFKKSGSGSALLSNKYYTEVPHKFGRQRPPVLNSLVMFEKEFQLLELMKDMVSISEKSKDSEEGSVLASNDVDTQYGSLSNKIDYLAPGSDEYKEVANEVANSIKRSHSKDCLDIVNIYSVERKEERKRWKSRKGVKTNHRMLYHGSRIANWVGLLSRGILMPKVVVNLGIHRTDGGWLGSGIYFGEADTASYYAGKGHKKTSFMLVCNVALGKMKDYSKITYGLSEPPKGFDSCHGVKGSQFHDDEYVVYKDNQQYMAYLVELKRKGGSGYVS</sequence>
<feature type="domain" description="PARP catalytic" evidence="10">
    <location>
        <begin position="283"/>
        <end position="486"/>
    </location>
</feature>
<dbReference type="PANTHER" id="PTHR10459">
    <property type="entry name" value="DNA LIGASE"/>
    <property type="match status" value="1"/>
</dbReference>
<keyword evidence="3 8" id="KW-0808">Transferase</keyword>
<evidence type="ECO:0000256" key="2">
    <source>
        <dbReference type="ARBA" id="ARBA00022676"/>
    </source>
</evidence>
<dbReference type="Pfam" id="PF02877">
    <property type="entry name" value="PARP_reg"/>
    <property type="match status" value="1"/>
</dbReference>
<dbReference type="Pfam" id="PF05406">
    <property type="entry name" value="WGR"/>
    <property type="match status" value="1"/>
</dbReference>
<dbReference type="PROSITE" id="PS51977">
    <property type="entry name" value="WGR"/>
    <property type="match status" value="1"/>
</dbReference>
<evidence type="ECO:0000256" key="9">
    <source>
        <dbReference type="SAM" id="MobiDB-lite"/>
    </source>
</evidence>
<reference evidence="13" key="1">
    <citation type="submission" date="2021-01" db="EMBL/GenBank/DDBJ databases">
        <authorList>
            <person name="Corre E."/>
            <person name="Pelletier E."/>
            <person name="Niang G."/>
            <person name="Scheremetjew M."/>
            <person name="Finn R."/>
            <person name="Kale V."/>
            <person name="Holt S."/>
            <person name="Cochrane G."/>
            <person name="Meng A."/>
            <person name="Brown T."/>
            <person name="Cohen L."/>
        </authorList>
    </citation>
    <scope>NUCLEOTIDE SEQUENCE</scope>
    <source>
        <strain evidence="13">CCMP2058</strain>
    </source>
</reference>
<feature type="region of interest" description="Disordered" evidence="9">
    <location>
        <begin position="1"/>
        <end position="20"/>
    </location>
</feature>
<evidence type="ECO:0000259" key="11">
    <source>
        <dbReference type="PROSITE" id="PS51060"/>
    </source>
</evidence>
<evidence type="ECO:0000256" key="8">
    <source>
        <dbReference type="RuleBase" id="RU362114"/>
    </source>
</evidence>
<accession>A0A7S0D2V7</accession>
<feature type="compositionally biased region" description="Basic residues" evidence="9">
    <location>
        <begin position="135"/>
        <end position="153"/>
    </location>
</feature>
<evidence type="ECO:0000256" key="6">
    <source>
        <dbReference type="ARBA" id="ARBA00023242"/>
    </source>
</evidence>
<evidence type="ECO:0000256" key="5">
    <source>
        <dbReference type="ARBA" id="ARBA00023027"/>
    </source>
</evidence>
<proteinExistence type="inferred from homology"/>
<feature type="region of interest" description="Disordered" evidence="9">
    <location>
        <begin position="133"/>
        <end position="153"/>
    </location>
</feature>
<dbReference type="SUPFAM" id="SSF47587">
    <property type="entry name" value="Domain of poly(ADP-ribose) polymerase"/>
    <property type="match status" value="1"/>
</dbReference>
<comment type="similarity">
    <text evidence="7">Belongs to the ARTD/PARP family.</text>
</comment>
<keyword evidence="4" id="KW-0548">Nucleotidyltransferase</keyword>
<comment type="subcellular location">
    <subcellularLocation>
        <location evidence="1">Nucleus</location>
    </subcellularLocation>
</comment>
<evidence type="ECO:0000313" key="13">
    <source>
        <dbReference type="EMBL" id="CAD8439649.1"/>
    </source>
</evidence>
<dbReference type="InterPro" id="IPR004102">
    <property type="entry name" value="Poly(ADP-ribose)pol_reg_dom"/>
</dbReference>
<dbReference type="EMBL" id="HBEM01007805">
    <property type="protein sequence ID" value="CAD8439649.1"/>
    <property type="molecule type" value="Transcribed_RNA"/>
</dbReference>
<dbReference type="PANTHER" id="PTHR10459:SF73">
    <property type="entry name" value="POLY [ADP-RIBOSE] POLYMERASE"/>
    <property type="match status" value="1"/>
</dbReference>
<dbReference type="FunFam" id="2.20.140.10:FF:000001">
    <property type="entry name" value="Poly [ADP-ribose] polymerase"/>
    <property type="match status" value="1"/>
</dbReference>
<dbReference type="Pfam" id="PF00644">
    <property type="entry name" value="PARP"/>
    <property type="match status" value="1"/>
</dbReference>
<evidence type="ECO:0000259" key="12">
    <source>
        <dbReference type="PROSITE" id="PS51977"/>
    </source>
</evidence>
<protein>
    <recommendedName>
        <fullName evidence="8">Poly [ADP-ribose] polymerase</fullName>
        <shortName evidence="8">PARP</shortName>
        <ecNumber evidence="8">2.4.2.-</ecNumber>
    </recommendedName>
</protein>
<dbReference type="PROSITE" id="PS51059">
    <property type="entry name" value="PARP_CATALYTIC"/>
    <property type="match status" value="1"/>
</dbReference>
<keyword evidence="2 8" id="KW-0328">Glycosyltransferase</keyword>
<evidence type="ECO:0000256" key="3">
    <source>
        <dbReference type="ARBA" id="ARBA00022679"/>
    </source>
</evidence>
<evidence type="ECO:0000256" key="4">
    <source>
        <dbReference type="ARBA" id="ARBA00022695"/>
    </source>
</evidence>